<dbReference type="PROSITE" id="PS51257">
    <property type="entry name" value="PROKAR_LIPOPROTEIN"/>
    <property type="match status" value="1"/>
</dbReference>
<dbReference type="Gene3D" id="3.10.450.40">
    <property type="match status" value="1"/>
</dbReference>
<sequence>MQTIRHFFSSPLRSAAVTFIVTAVVCACVFWAIYDHSNRIIPFADAVMIASEDAGFDEFSVTECTGDLDCSADGSRYYVVQFKGPDQNDYTYYVDAKDGGVITSPEPL</sequence>
<reference evidence="2" key="2">
    <citation type="journal article" date="2021" name="PeerJ">
        <title>Extensive microbial diversity within the chicken gut microbiome revealed by metagenomics and culture.</title>
        <authorList>
            <person name="Gilroy R."/>
            <person name="Ravi A."/>
            <person name="Getino M."/>
            <person name="Pursley I."/>
            <person name="Horton D.L."/>
            <person name="Alikhan N.F."/>
            <person name="Baker D."/>
            <person name="Gharbi K."/>
            <person name="Hall N."/>
            <person name="Watson M."/>
            <person name="Adriaenssens E.M."/>
            <person name="Foster-Nyarko E."/>
            <person name="Jarju S."/>
            <person name="Secka A."/>
            <person name="Antonio M."/>
            <person name="Oren A."/>
            <person name="Chaudhuri R.R."/>
            <person name="La Ragione R."/>
            <person name="Hildebrand F."/>
            <person name="Pallen M.J."/>
        </authorList>
    </citation>
    <scope>NUCLEOTIDE SEQUENCE</scope>
    <source>
        <strain evidence="2">11300</strain>
    </source>
</reference>
<name>A0A9D1L8T9_9FIRM</name>
<feature type="transmembrane region" description="Helical" evidence="1">
    <location>
        <begin position="12"/>
        <end position="34"/>
    </location>
</feature>
<keyword evidence="1" id="KW-0812">Transmembrane</keyword>
<gene>
    <name evidence="2" type="ORF">IAD16_07280</name>
</gene>
<evidence type="ECO:0000256" key="1">
    <source>
        <dbReference type="SAM" id="Phobius"/>
    </source>
</evidence>
<evidence type="ECO:0000313" key="2">
    <source>
        <dbReference type="EMBL" id="HIU28161.1"/>
    </source>
</evidence>
<dbReference type="EMBL" id="DVMO01000105">
    <property type="protein sequence ID" value="HIU28161.1"/>
    <property type="molecule type" value="Genomic_DNA"/>
</dbReference>
<dbReference type="AlphaFoldDB" id="A0A9D1L8T9"/>
<organism evidence="2 3">
    <name type="scientific">Candidatus Fimisoma avicola</name>
    <dbReference type="NCBI Taxonomy" id="2840826"/>
    <lineage>
        <taxon>Bacteria</taxon>
        <taxon>Bacillati</taxon>
        <taxon>Bacillota</taxon>
        <taxon>Clostridia</taxon>
        <taxon>Eubacteriales</taxon>
        <taxon>Candidatus Fimisoma</taxon>
    </lineage>
</organism>
<evidence type="ECO:0000313" key="3">
    <source>
        <dbReference type="Proteomes" id="UP000824091"/>
    </source>
</evidence>
<accession>A0A9D1L8T9</accession>
<comment type="caution">
    <text evidence="2">The sequence shown here is derived from an EMBL/GenBank/DDBJ whole genome shotgun (WGS) entry which is preliminary data.</text>
</comment>
<evidence type="ECO:0008006" key="4">
    <source>
        <dbReference type="Google" id="ProtNLM"/>
    </source>
</evidence>
<reference evidence="2" key="1">
    <citation type="submission" date="2020-10" db="EMBL/GenBank/DDBJ databases">
        <authorList>
            <person name="Gilroy R."/>
        </authorList>
    </citation>
    <scope>NUCLEOTIDE SEQUENCE</scope>
    <source>
        <strain evidence="2">11300</strain>
    </source>
</reference>
<keyword evidence="1" id="KW-0472">Membrane</keyword>
<protein>
    <recommendedName>
        <fullName evidence="4">PepSY domain-containing protein</fullName>
    </recommendedName>
</protein>
<dbReference type="Proteomes" id="UP000824091">
    <property type="component" value="Unassembled WGS sequence"/>
</dbReference>
<proteinExistence type="predicted"/>
<keyword evidence="1" id="KW-1133">Transmembrane helix</keyword>